<feature type="chain" id="PRO_5040345553" evidence="4">
    <location>
        <begin position="19"/>
        <end position="336"/>
    </location>
</feature>
<name>A0A9Q8PI74_PASFU</name>
<dbReference type="Proteomes" id="UP000756132">
    <property type="component" value="Chromosome 10"/>
</dbReference>
<dbReference type="InterPro" id="IPR001461">
    <property type="entry name" value="Aspartic_peptidase_A1"/>
</dbReference>
<dbReference type="PROSITE" id="PS00141">
    <property type="entry name" value="ASP_PROTEASE"/>
    <property type="match status" value="1"/>
</dbReference>
<proteinExistence type="inferred from homology"/>
<sequence>MKHVLLIAAALSFQQVAGAVHRLPVKYVVQPQQKVDGAQSHNRFFKQTDPDIAFQRDSSVPLIDSKTGHLFVNITIGDPPKQYEVVLDTRSSLLWLPDVECSSSAGLSCEDTFHIADLQVRDQKFVGAGDIPAQLGFDGVLGLGYSDASNDEALSPLENMIAQGLLDEPLFSLYLASDDDGQSEVLRGGIDETKFSESLVNLPVTGKNSWEVIVDTVELGSGSFDSKSMSAILDSGTPFIVLPTEMAETINKQIYHVGCEKLGPLPDLTFKLAGRDFEISPRDYIDQDGDECKGGIVGIDFDWFDNAIILLGDVFLKRWYSVFDHGNASVSLARAK</sequence>
<evidence type="ECO:0000313" key="7">
    <source>
        <dbReference type="Proteomes" id="UP000756132"/>
    </source>
</evidence>
<dbReference type="EMBL" id="CP090172">
    <property type="protein sequence ID" value="UJO22897.1"/>
    <property type="molecule type" value="Genomic_DNA"/>
</dbReference>
<dbReference type="Gene3D" id="2.40.70.10">
    <property type="entry name" value="Acid Proteases"/>
    <property type="match status" value="3"/>
</dbReference>
<dbReference type="Pfam" id="PF00026">
    <property type="entry name" value="Asp"/>
    <property type="match status" value="1"/>
</dbReference>
<dbReference type="InterPro" id="IPR021109">
    <property type="entry name" value="Peptidase_aspartic_dom_sf"/>
</dbReference>
<feature type="signal peptide" evidence="4">
    <location>
        <begin position="1"/>
        <end position="18"/>
    </location>
</feature>
<dbReference type="RefSeq" id="XP_047767263.1">
    <property type="nucleotide sequence ID" value="XM_047910925.1"/>
</dbReference>
<dbReference type="GO" id="GO:0004190">
    <property type="term" value="F:aspartic-type endopeptidase activity"/>
    <property type="evidence" value="ECO:0007669"/>
    <property type="project" value="UniProtKB-KW"/>
</dbReference>
<evidence type="ECO:0000256" key="2">
    <source>
        <dbReference type="ARBA" id="ARBA00022750"/>
    </source>
</evidence>
<keyword evidence="2 3" id="KW-0064">Aspartyl protease</keyword>
<comment type="similarity">
    <text evidence="1 3">Belongs to the peptidase A1 family.</text>
</comment>
<dbReference type="AlphaFoldDB" id="A0A9Q8PI74"/>
<dbReference type="GO" id="GO:0006508">
    <property type="term" value="P:proteolysis"/>
    <property type="evidence" value="ECO:0007669"/>
    <property type="project" value="UniProtKB-KW"/>
</dbReference>
<dbReference type="InterPro" id="IPR001969">
    <property type="entry name" value="Aspartic_peptidase_AS"/>
</dbReference>
<reference evidence="6" key="1">
    <citation type="submission" date="2021-12" db="EMBL/GenBank/DDBJ databases">
        <authorList>
            <person name="Zaccaron A."/>
            <person name="Stergiopoulos I."/>
        </authorList>
    </citation>
    <scope>NUCLEOTIDE SEQUENCE</scope>
    <source>
        <strain evidence="6">Race5_Kim</strain>
    </source>
</reference>
<keyword evidence="3" id="KW-0378">Hydrolase</keyword>
<protein>
    <submittedName>
        <fullName evidence="6">Vacuolar protease A</fullName>
    </submittedName>
</protein>
<evidence type="ECO:0000256" key="3">
    <source>
        <dbReference type="RuleBase" id="RU000454"/>
    </source>
</evidence>
<evidence type="ECO:0000256" key="1">
    <source>
        <dbReference type="ARBA" id="ARBA00007447"/>
    </source>
</evidence>
<keyword evidence="3 6" id="KW-0645">Protease</keyword>
<keyword evidence="4" id="KW-0732">Signal</keyword>
<feature type="domain" description="Peptidase A1" evidence="5">
    <location>
        <begin position="46"/>
        <end position="333"/>
    </location>
</feature>
<dbReference type="OMA" id="PLNKFMM"/>
<dbReference type="KEGG" id="ffu:CLAFUR5_11777"/>
<keyword evidence="7" id="KW-1185">Reference proteome</keyword>
<evidence type="ECO:0000259" key="5">
    <source>
        <dbReference type="PROSITE" id="PS51767"/>
    </source>
</evidence>
<evidence type="ECO:0000313" key="6">
    <source>
        <dbReference type="EMBL" id="UJO22897.1"/>
    </source>
</evidence>
<dbReference type="GeneID" id="71991655"/>
<dbReference type="PANTHER" id="PTHR47966">
    <property type="entry name" value="BETA-SITE APP-CLEAVING ENZYME, ISOFORM A-RELATED"/>
    <property type="match status" value="1"/>
</dbReference>
<gene>
    <name evidence="6" type="ORF">CLAFUR5_11777</name>
</gene>
<dbReference type="PANTHER" id="PTHR47966:SF51">
    <property type="entry name" value="BETA-SITE APP-CLEAVING ENZYME, ISOFORM A-RELATED"/>
    <property type="match status" value="1"/>
</dbReference>
<accession>A0A9Q8PI74</accession>
<dbReference type="InterPro" id="IPR033121">
    <property type="entry name" value="PEPTIDASE_A1"/>
</dbReference>
<evidence type="ECO:0000256" key="4">
    <source>
        <dbReference type="SAM" id="SignalP"/>
    </source>
</evidence>
<dbReference type="SUPFAM" id="SSF50630">
    <property type="entry name" value="Acid proteases"/>
    <property type="match status" value="1"/>
</dbReference>
<dbReference type="PRINTS" id="PR00792">
    <property type="entry name" value="PEPSIN"/>
</dbReference>
<dbReference type="OrthoDB" id="771136at2759"/>
<dbReference type="PROSITE" id="PS51767">
    <property type="entry name" value="PEPTIDASE_A1"/>
    <property type="match status" value="1"/>
</dbReference>
<organism evidence="6 7">
    <name type="scientific">Passalora fulva</name>
    <name type="common">Tomato leaf mold</name>
    <name type="synonym">Cladosporium fulvum</name>
    <dbReference type="NCBI Taxonomy" id="5499"/>
    <lineage>
        <taxon>Eukaryota</taxon>
        <taxon>Fungi</taxon>
        <taxon>Dikarya</taxon>
        <taxon>Ascomycota</taxon>
        <taxon>Pezizomycotina</taxon>
        <taxon>Dothideomycetes</taxon>
        <taxon>Dothideomycetidae</taxon>
        <taxon>Mycosphaerellales</taxon>
        <taxon>Mycosphaerellaceae</taxon>
        <taxon>Fulvia</taxon>
    </lineage>
</organism>
<reference evidence="6" key="2">
    <citation type="journal article" date="2022" name="Microb. Genom.">
        <title>A chromosome-scale genome assembly of the tomato pathogen Cladosporium fulvum reveals a compartmentalized genome architecture and the presence of a dispensable chromosome.</title>
        <authorList>
            <person name="Zaccaron A.Z."/>
            <person name="Chen L.H."/>
            <person name="Samaras A."/>
            <person name="Stergiopoulos I."/>
        </authorList>
    </citation>
    <scope>NUCLEOTIDE SEQUENCE</scope>
    <source>
        <strain evidence="6">Race5_Kim</strain>
    </source>
</reference>